<dbReference type="RefSeq" id="WP_200604194.1">
    <property type="nucleotide sequence ID" value="NZ_CP071517.1"/>
</dbReference>
<sequence>MSLRQPLQLKPRSDRSAPLVPPISLAAPGLTLSASLVESDDLLRGGREVLIRHGDEVYRLRHTRNDKLILTK</sequence>
<feature type="region of interest" description="Disordered" evidence="1">
    <location>
        <begin position="1"/>
        <end position="20"/>
    </location>
</feature>
<evidence type="ECO:0000256" key="1">
    <source>
        <dbReference type="SAM" id="MobiDB-lite"/>
    </source>
</evidence>
<dbReference type="Gene3D" id="2.10.70.10">
    <property type="entry name" value="Complement Module, domain 1"/>
    <property type="match status" value="1"/>
</dbReference>
<dbReference type="Pfam" id="PF10636">
    <property type="entry name" value="hemP"/>
    <property type="match status" value="1"/>
</dbReference>
<name>A0ABX7R9Y3_9GAMM</name>
<reference evidence="2 3" key="1">
    <citation type="submission" date="2021-02" db="EMBL/GenBank/DDBJ databases">
        <title>Lysobacter arenosi sp. nov., isolated from soil of gangwondo yeongwol, south Korea.</title>
        <authorList>
            <person name="Kim K.R."/>
            <person name="Kim K.H."/>
            <person name="Jeon C.O."/>
        </authorList>
    </citation>
    <scope>NUCLEOTIDE SEQUENCE [LARGE SCALE GENOMIC DNA]</scope>
    <source>
        <strain evidence="2 3">R7</strain>
    </source>
</reference>
<dbReference type="Proteomes" id="UP000663400">
    <property type="component" value="Chromosome"/>
</dbReference>
<dbReference type="EMBL" id="CP071517">
    <property type="protein sequence ID" value="QSX74947.1"/>
    <property type="molecule type" value="Genomic_DNA"/>
</dbReference>
<evidence type="ECO:0000313" key="3">
    <source>
        <dbReference type="Proteomes" id="UP000663400"/>
    </source>
</evidence>
<gene>
    <name evidence="2" type="ORF">HIV01_017705</name>
</gene>
<evidence type="ECO:0000313" key="2">
    <source>
        <dbReference type="EMBL" id="QSX74947.1"/>
    </source>
</evidence>
<protein>
    <submittedName>
        <fullName evidence="2">Hemin uptake protein HemP</fullName>
    </submittedName>
</protein>
<dbReference type="InterPro" id="IPR019600">
    <property type="entry name" value="Hemin_uptake_protein_HemP"/>
</dbReference>
<organism evidence="2 3">
    <name type="scientific">Lysobacter arenosi</name>
    <dbReference type="NCBI Taxonomy" id="2795387"/>
    <lineage>
        <taxon>Bacteria</taxon>
        <taxon>Pseudomonadati</taxon>
        <taxon>Pseudomonadota</taxon>
        <taxon>Gammaproteobacteria</taxon>
        <taxon>Lysobacterales</taxon>
        <taxon>Lysobacteraceae</taxon>
        <taxon>Lysobacter</taxon>
    </lineage>
</organism>
<keyword evidence="3" id="KW-1185">Reference proteome</keyword>
<proteinExistence type="predicted"/>
<accession>A0ABX7R9Y3</accession>